<proteinExistence type="predicted"/>
<evidence type="ECO:0000313" key="3">
    <source>
        <dbReference type="Proteomes" id="UP000005204"/>
    </source>
</evidence>
<dbReference type="PROSITE" id="PS50878">
    <property type="entry name" value="RT_POL"/>
    <property type="match status" value="1"/>
</dbReference>
<dbReference type="AlphaFoldDB" id="A0A8R2R093"/>
<evidence type="ECO:0000313" key="2">
    <source>
        <dbReference type="EnsemblMetazoa" id="XP_037873441.1"/>
    </source>
</evidence>
<dbReference type="PANTHER" id="PTHR33332">
    <property type="entry name" value="REVERSE TRANSCRIPTASE DOMAIN-CONTAINING PROTEIN"/>
    <property type="match status" value="1"/>
</dbReference>
<dbReference type="GO" id="GO:0016020">
    <property type="term" value="C:membrane"/>
    <property type="evidence" value="ECO:0007669"/>
    <property type="project" value="InterPro"/>
</dbReference>
<dbReference type="EnsemblMetazoa" id="XM_038017513.1">
    <property type="protein sequence ID" value="XP_037873441.1"/>
    <property type="gene ID" value="LOC101743861"/>
</dbReference>
<dbReference type="Pfam" id="PF00078">
    <property type="entry name" value="RVT_1"/>
    <property type="match status" value="1"/>
</dbReference>
<dbReference type="Proteomes" id="UP000005204">
    <property type="component" value="Unassembled WGS sequence"/>
</dbReference>
<dbReference type="CDD" id="cd01650">
    <property type="entry name" value="RT_nLTR_like"/>
    <property type="match status" value="1"/>
</dbReference>
<accession>A0A8R2R093</accession>
<name>A0A8R2R093_BOMMO</name>
<evidence type="ECO:0000259" key="1">
    <source>
        <dbReference type="PROSITE" id="PS50878"/>
    </source>
</evidence>
<dbReference type="GO" id="GO:0071897">
    <property type="term" value="P:DNA biosynthetic process"/>
    <property type="evidence" value="ECO:0007669"/>
    <property type="project" value="UniProtKB-ARBA"/>
</dbReference>
<keyword evidence="3" id="KW-1185">Reference proteome</keyword>
<dbReference type="Pfam" id="PF03567">
    <property type="entry name" value="Sulfotransfer_2"/>
    <property type="match status" value="1"/>
</dbReference>
<reference evidence="3" key="1">
    <citation type="journal article" date="2008" name="Insect Biochem. Mol. Biol.">
        <title>The genome of a lepidopteran model insect, the silkworm Bombyx mori.</title>
        <authorList>
            <consortium name="International Silkworm Genome Consortium"/>
        </authorList>
    </citation>
    <scope>NUCLEOTIDE SEQUENCE [LARGE SCALE GENOMIC DNA]</scope>
    <source>
        <strain evidence="3">p50T</strain>
    </source>
</reference>
<reference evidence="2" key="2">
    <citation type="submission" date="2022-06" db="UniProtKB">
        <authorList>
            <consortium name="EnsemblMetazoa"/>
        </authorList>
    </citation>
    <scope>IDENTIFICATION</scope>
    <source>
        <strain evidence="2">p50T (Dazao)</strain>
    </source>
</reference>
<dbReference type="SUPFAM" id="SSF56672">
    <property type="entry name" value="DNA/RNA polymerases"/>
    <property type="match status" value="1"/>
</dbReference>
<feature type="domain" description="Reverse transcriptase" evidence="1">
    <location>
        <begin position="324"/>
        <end position="586"/>
    </location>
</feature>
<protein>
    <recommendedName>
        <fullName evidence="1">Reverse transcriptase domain-containing protein</fullName>
    </recommendedName>
</protein>
<dbReference type="GO" id="GO:0008146">
    <property type="term" value="F:sulfotransferase activity"/>
    <property type="evidence" value="ECO:0007669"/>
    <property type="project" value="InterPro"/>
</dbReference>
<dbReference type="InterPro" id="IPR043502">
    <property type="entry name" value="DNA/RNA_pol_sf"/>
</dbReference>
<sequence length="863" mass="98495">MGDFNTDLAVHSPRSCKLLAIVESANLQVLPLQATHSNSDGKDTWLDLILTSSPTLVSSHGQYPAPGFSHHDLIFLSYSLSPPKSQPRLMSIRSFKRLNLDQLQKDASELKWDDFMATPSIDDKVRIFNETILNLYDIHAPVRKVKMKRPPAPWITRGVRMYMRRRDRAFRKFRRDRCDDNWASYKIARNRCNQVIRNAKRRYFLHNISSSSVANIWKFLGTLGIGKQRQYSFQSAIGLDDINAHFTTSIPLDYQSTRRTVEFLEGLSPPNIDPFKFSTVSMGEIKKIILSIRSNAVGHDGVSRQMIVLILDCLLPSLQHLINSSLSSGTFPVQWRKAFVIPLPKVSNPTLPTHFRPISILPFLSKVLEACVHNQLSQFVHKNGLINSLQSGFRPGHSTVSALLKVTGDIRAGMEDTKVTLLALVDFSNAFNTVSHEILLSILSYLMISPEVLKWFTSYLRGRQQSVRIDESSSSWRDLDTGVPQGGILSPLLFSLFINLITQSLQCSYHLYADDLQLYSQATVDCVSEAVRRVNGDLEAICDWSGRFGLTVNPTKCQAIIIGSPRLLGRLDFSSLPPVTYNGAIIPLSPSVKNLGLYMDSRLDWAVQVLNVSRKVTGSLRALYRFKNFLPFKIKLMLVQALILPIMDYGDVCYLDLNADLLNKLDRLLNNCIRFIFNLRKYDHVSTYRSEINLLPIRERRNLHALTALHSILTCPTPPSYLTQYFKYLHSSHDKDLRSSNNLLLHCPTHHSSLVRSSFVVQSVQLWNSLPLNVRMITDRLTFKIKEDQRYLIQLARLQDVVKPEWRNSGKGTNTLHNINHLYSRLKRSQLDGLYKLYKYDFQLFNYTIDSYYEIVQGDTKHG</sequence>
<dbReference type="InterPro" id="IPR000477">
    <property type="entry name" value="RT_dom"/>
</dbReference>
<dbReference type="InterPro" id="IPR005331">
    <property type="entry name" value="Sulfotransferase"/>
</dbReference>
<organism evidence="2 3">
    <name type="scientific">Bombyx mori</name>
    <name type="common">Silk moth</name>
    <dbReference type="NCBI Taxonomy" id="7091"/>
    <lineage>
        <taxon>Eukaryota</taxon>
        <taxon>Metazoa</taxon>
        <taxon>Ecdysozoa</taxon>
        <taxon>Arthropoda</taxon>
        <taxon>Hexapoda</taxon>
        <taxon>Insecta</taxon>
        <taxon>Pterygota</taxon>
        <taxon>Neoptera</taxon>
        <taxon>Endopterygota</taxon>
        <taxon>Lepidoptera</taxon>
        <taxon>Glossata</taxon>
        <taxon>Ditrysia</taxon>
        <taxon>Bombycoidea</taxon>
        <taxon>Bombycidae</taxon>
        <taxon>Bombycinae</taxon>
        <taxon>Bombyx</taxon>
    </lineage>
</organism>